<dbReference type="Pfam" id="PF04151">
    <property type="entry name" value="PPC"/>
    <property type="match status" value="1"/>
</dbReference>
<dbReference type="EMBL" id="JACIDM010000002">
    <property type="protein sequence ID" value="MBB4083340.1"/>
    <property type="molecule type" value="Genomic_DNA"/>
</dbReference>
<accession>A0A7W6NPE4</accession>
<dbReference type="PROSITE" id="PS50006">
    <property type="entry name" value="FHA_DOMAIN"/>
    <property type="match status" value="1"/>
</dbReference>
<proteinExistence type="predicted"/>
<name>A0A7W6NPE4_9CAUL</name>
<dbReference type="AlphaFoldDB" id="A0A7W6NPE4"/>
<evidence type="ECO:0000313" key="4">
    <source>
        <dbReference type="Proteomes" id="UP000529946"/>
    </source>
</evidence>
<organism evidence="3 4">
    <name type="scientific">Brevundimonas lenta</name>
    <dbReference type="NCBI Taxonomy" id="424796"/>
    <lineage>
        <taxon>Bacteria</taxon>
        <taxon>Pseudomonadati</taxon>
        <taxon>Pseudomonadota</taxon>
        <taxon>Alphaproteobacteria</taxon>
        <taxon>Caulobacterales</taxon>
        <taxon>Caulobacteraceae</taxon>
        <taxon>Brevundimonas</taxon>
    </lineage>
</organism>
<reference evidence="3 4" key="1">
    <citation type="submission" date="2020-08" db="EMBL/GenBank/DDBJ databases">
        <title>Genomic Encyclopedia of Type Strains, Phase IV (KMG-IV): sequencing the most valuable type-strain genomes for metagenomic binning, comparative biology and taxonomic classification.</title>
        <authorList>
            <person name="Goeker M."/>
        </authorList>
    </citation>
    <scope>NUCLEOTIDE SEQUENCE [LARGE SCALE GENOMIC DNA]</scope>
    <source>
        <strain evidence="3 4">DSM 23960</strain>
    </source>
</reference>
<feature type="signal peptide" evidence="1">
    <location>
        <begin position="1"/>
        <end position="25"/>
    </location>
</feature>
<dbReference type="InterPro" id="IPR000253">
    <property type="entry name" value="FHA_dom"/>
</dbReference>
<dbReference type="RefSeq" id="WP_183204443.1">
    <property type="nucleotide sequence ID" value="NZ_BAAAER010000001.1"/>
</dbReference>
<dbReference type="Gene3D" id="2.60.120.380">
    <property type="match status" value="5"/>
</dbReference>
<keyword evidence="1" id="KW-0732">Signal</keyword>
<comment type="caution">
    <text evidence="3">The sequence shown here is derived from an EMBL/GenBank/DDBJ whole genome shotgun (WGS) entry which is preliminary data.</text>
</comment>
<keyword evidence="4" id="KW-1185">Reference proteome</keyword>
<feature type="chain" id="PRO_5031314310" description="FHA domain-containing protein" evidence="1">
    <location>
        <begin position="26"/>
        <end position="610"/>
    </location>
</feature>
<dbReference type="Proteomes" id="UP000529946">
    <property type="component" value="Unassembled WGS sequence"/>
</dbReference>
<dbReference type="InterPro" id="IPR007280">
    <property type="entry name" value="Peptidase_C_arc/bac"/>
</dbReference>
<protein>
    <recommendedName>
        <fullName evidence="2">FHA domain-containing protein</fullName>
    </recommendedName>
</protein>
<evidence type="ECO:0000259" key="2">
    <source>
        <dbReference type="PROSITE" id="PS50006"/>
    </source>
</evidence>
<sequence>MRRQTVLAAVSSLALVAAAAGPVLAQEATPLAVGDSVEGEIADGDSTAADNAWRFDSYAVSAVAGQRLEAVMRSDAFDTVLEVLTTADGEPIATDDDGLGDGTNSRLRFTADHDGVYILRARNLSGLEGGAYTLSLAQRDAAPAAPQPSSIRLGQTVQGELGADDAEADDGRPYDAWTFTARRGDRVSISLDSEAFDPVLRVGRMEGDVFTELETNDDGDGAGLNSRLVFTAADGGDYVIRATALNTASAGAYSLSLGEGPAPVAARSIRIGDTVEGELTDGDGKSAAGMPADAYRFTGREGQRVRIDMSSDDFDTFLELFDDNRTSLANDDDGGPEGTDSRLIFTLPRDGSYVIEARAFATATGDYSLSVSEVAPEKPPVAIPFGRLVQGEIAEADSRDNDDRGFDGYVFTGVEGQRVQAIMRSGDFDTYLQVGRVGTEFTALGSDDDGLGEGTDSRLNFTLPESGQYVLRASPLASEGKGLYSLELIDRGPQPRPGSLLVGSTARGTLTESDAAADDNSFYDAYRVTLKEDEKLVIIMVSNEVDSFLSVGREKDEGEFEALASDDDSLSDTHARLEWTAPSDGVYEIRAGTFQQGQTGAYALIVEKQP</sequence>
<gene>
    <name evidence="3" type="ORF">GGR12_002206</name>
</gene>
<evidence type="ECO:0000313" key="3">
    <source>
        <dbReference type="EMBL" id="MBB4083340.1"/>
    </source>
</evidence>
<evidence type="ECO:0000256" key="1">
    <source>
        <dbReference type="SAM" id="SignalP"/>
    </source>
</evidence>
<feature type="domain" description="FHA" evidence="2">
    <location>
        <begin position="549"/>
        <end position="602"/>
    </location>
</feature>